<sequence>SFLSLCFPLPHPPFPRLSVCLLVETSVFLSLSFLFFSLFLRLLFLSFFLSPSFPSLSLFLCLRGFPSFTHSFRPSLILSFSLSFFLSFFSAFLFVCRVSSSECVEVSPSVRQDVALLGI</sequence>
<keyword evidence="3" id="KW-1185">Reference proteome</keyword>
<dbReference type="VEuPathDB" id="ToxoDB:CSUI_010502"/>
<feature type="transmembrane region" description="Helical" evidence="1">
    <location>
        <begin position="17"/>
        <end position="36"/>
    </location>
</feature>
<gene>
    <name evidence="2" type="ORF">CSUI_010502</name>
</gene>
<accession>A0A2C6KH74</accession>
<keyword evidence="1" id="KW-0472">Membrane</keyword>
<feature type="transmembrane region" description="Helical" evidence="1">
    <location>
        <begin position="42"/>
        <end position="62"/>
    </location>
</feature>
<evidence type="ECO:0000256" key="1">
    <source>
        <dbReference type="SAM" id="Phobius"/>
    </source>
</evidence>
<dbReference type="Proteomes" id="UP000221165">
    <property type="component" value="Unassembled WGS sequence"/>
</dbReference>
<evidence type="ECO:0008006" key="4">
    <source>
        <dbReference type="Google" id="ProtNLM"/>
    </source>
</evidence>
<comment type="caution">
    <text evidence="2">The sequence shown here is derived from an EMBL/GenBank/DDBJ whole genome shotgun (WGS) entry which is preliminary data.</text>
</comment>
<keyword evidence="1" id="KW-1133">Transmembrane helix</keyword>
<evidence type="ECO:0000313" key="3">
    <source>
        <dbReference type="Proteomes" id="UP000221165"/>
    </source>
</evidence>
<dbReference type="EMBL" id="MIGC01007599">
    <property type="protein sequence ID" value="PHJ15686.1"/>
    <property type="molecule type" value="Genomic_DNA"/>
</dbReference>
<evidence type="ECO:0000313" key="2">
    <source>
        <dbReference type="EMBL" id="PHJ15686.1"/>
    </source>
</evidence>
<feature type="non-terminal residue" evidence="2">
    <location>
        <position position="1"/>
    </location>
</feature>
<protein>
    <recommendedName>
        <fullName evidence="4">Transmembrane protein</fullName>
    </recommendedName>
</protein>
<name>A0A2C6KH74_9APIC</name>
<dbReference type="RefSeq" id="XP_067917418.1">
    <property type="nucleotide sequence ID" value="XM_068070605.1"/>
</dbReference>
<keyword evidence="1" id="KW-0812">Transmembrane</keyword>
<organism evidence="2 3">
    <name type="scientific">Cystoisospora suis</name>
    <dbReference type="NCBI Taxonomy" id="483139"/>
    <lineage>
        <taxon>Eukaryota</taxon>
        <taxon>Sar</taxon>
        <taxon>Alveolata</taxon>
        <taxon>Apicomplexa</taxon>
        <taxon>Conoidasida</taxon>
        <taxon>Coccidia</taxon>
        <taxon>Eucoccidiorida</taxon>
        <taxon>Eimeriorina</taxon>
        <taxon>Sarcocystidae</taxon>
        <taxon>Cystoisospora</taxon>
    </lineage>
</organism>
<proteinExistence type="predicted"/>
<feature type="transmembrane region" description="Helical" evidence="1">
    <location>
        <begin position="74"/>
        <end position="95"/>
    </location>
</feature>
<reference evidence="2 3" key="1">
    <citation type="journal article" date="2017" name="Int. J. Parasitol.">
        <title>The genome of the protozoan parasite Cystoisospora suis and a reverse vaccinology approach to identify vaccine candidates.</title>
        <authorList>
            <person name="Palmieri N."/>
            <person name="Shrestha A."/>
            <person name="Ruttkowski B."/>
            <person name="Beck T."/>
            <person name="Vogl C."/>
            <person name="Tomley F."/>
            <person name="Blake D.P."/>
            <person name="Joachim A."/>
        </authorList>
    </citation>
    <scope>NUCLEOTIDE SEQUENCE [LARGE SCALE GENOMIC DNA]</scope>
    <source>
        <strain evidence="2 3">Wien I</strain>
    </source>
</reference>
<dbReference type="GeneID" id="94433816"/>
<dbReference type="AlphaFoldDB" id="A0A2C6KH74"/>